<dbReference type="PANTHER" id="PTHR11699">
    <property type="entry name" value="ALDEHYDE DEHYDROGENASE-RELATED"/>
    <property type="match status" value="1"/>
</dbReference>
<organism evidence="6 7">
    <name type="scientific">Patulibacter medicamentivorans</name>
    <dbReference type="NCBI Taxonomy" id="1097667"/>
    <lineage>
        <taxon>Bacteria</taxon>
        <taxon>Bacillati</taxon>
        <taxon>Actinomycetota</taxon>
        <taxon>Thermoleophilia</taxon>
        <taxon>Solirubrobacterales</taxon>
        <taxon>Patulibacteraceae</taxon>
        <taxon>Patulibacter</taxon>
    </lineage>
</organism>
<evidence type="ECO:0000259" key="5">
    <source>
        <dbReference type="Pfam" id="PF00171"/>
    </source>
</evidence>
<dbReference type="InterPro" id="IPR029510">
    <property type="entry name" value="Ald_DH_CS_GLU"/>
</dbReference>
<comment type="similarity">
    <text evidence="1 4">Belongs to the aldehyde dehydrogenase family.</text>
</comment>
<dbReference type="EMBL" id="AGUD01000227">
    <property type="protein sequence ID" value="EHN10321.1"/>
    <property type="molecule type" value="Genomic_DNA"/>
</dbReference>
<dbReference type="InterPro" id="IPR015590">
    <property type="entry name" value="Aldehyde_DH_dom"/>
</dbReference>
<sequence>MSTVGVRHHQLFIDGAQIDAPDHYEIISPATEQLVCTVAKGTVAHADAAVAAARRAFEEGSWSRKPPHERSQVMRAIADRLGEDSEQLCELEIAANGATLRQAMAFLVGYAAPHFLYFAEQAASYPFESTVATAAYPTASSNRIHRDPIGVCAAIVPWNFPLLLGIWKIGPALAAGNSIVVKTDEKTPLSLLRLAEIAHECGLPKGVLNVVTGDGPEVGAHLASHPDVDKVAFTGSTAVGREIMRLASGTVKRISLELGGKAPAILLDDADLDIAVDGALFGCMLYSGQICESGTRLLVPDALHDEVVERLVARAATIRLGDPADFDTDMGPVVSARQRDRVLGYLDAARRDGARVALGGGAPDGAQFERGFWIEPTILTDVTNDMTVAREEIFGPVLCVLRYSSLEEAVAIANDTPYGLTAGIWSSDPERAIEVAERLRAGTVWINNWHQIDPALPFGGCKQSGLGRELGQGALDEYTEPRHVHVDLTTRLDRHIFDALLSEPPAGR</sequence>
<keyword evidence="2 4" id="KW-0560">Oxidoreductase</keyword>
<dbReference type="EC" id="1.2.1.3" evidence="6"/>
<dbReference type="Gene3D" id="3.40.605.10">
    <property type="entry name" value="Aldehyde Dehydrogenase, Chain A, domain 1"/>
    <property type="match status" value="1"/>
</dbReference>
<accession>H0E7P7</accession>
<dbReference type="OrthoDB" id="6882680at2"/>
<keyword evidence="7" id="KW-1185">Reference proteome</keyword>
<dbReference type="GO" id="GO:0004029">
    <property type="term" value="F:aldehyde dehydrogenase (NAD+) activity"/>
    <property type="evidence" value="ECO:0007669"/>
    <property type="project" value="UniProtKB-EC"/>
</dbReference>
<dbReference type="PATRIC" id="fig|1097667.3.peg.2827"/>
<evidence type="ECO:0000256" key="1">
    <source>
        <dbReference type="ARBA" id="ARBA00009986"/>
    </source>
</evidence>
<dbReference type="FunFam" id="3.40.605.10:FF:000026">
    <property type="entry name" value="Aldehyde dehydrogenase, putative"/>
    <property type="match status" value="1"/>
</dbReference>
<evidence type="ECO:0000256" key="2">
    <source>
        <dbReference type="ARBA" id="ARBA00023002"/>
    </source>
</evidence>
<evidence type="ECO:0000313" key="7">
    <source>
        <dbReference type="Proteomes" id="UP000005143"/>
    </source>
</evidence>
<dbReference type="InterPro" id="IPR016163">
    <property type="entry name" value="Ald_DH_C"/>
</dbReference>
<dbReference type="FunFam" id="3.40.605.10:FF:000007">
    <property type="entry name" value="NAD/NADP-dependent betaine aldehyde dehydrogenase"/>
    <property type="match status" value="1"/>
</dbReference>
<dbReference type="InterPro" id="IPR016162">
    <property type="entry name" value="Ald_DH_N"/>
</dbReference>
<evidence type="ECO:0000313" key="6">
    <source>
        <dbReference type="EMBL" id="EHN10321.1"/>
    </source>
</evidence>
<dbReference type="Proteomes" id="UP000005143">
    <property type="component" value="Unassembled WGS sequence"/>
</dbReference>
<evidence type="ECO:0000256" key="4">
    <source>
        <dbReference type="RuleBase" id="RU003345"/>
    </source>
</evidence>
<comment type="caution">
    <text evidence="6">The sequence shown here is derived from an EMBL/GenBank/DDBJ whole genome shotgun (WGS) entry which is preliminary data.</text>
</comment>
<dbReference type="AlphaFoldDB" id="H0E7P7"/>
<dbReference type="Gene3D" id="3.40.309.10">
    <property type="entry name" value="Aldehyde Dehydrogenase, Chain A, domain 2"/>
    <property type="match status" value="1"/>
</dbReference>
<dbReference type="PROSITE" id="PS00687">
    <property type="entry name" value="ALDEHYDE_DEHYDR_GLU"/>
    <property type="match status" value="1"/>
</dbReference>
<dbReference type="RefSeq" id="WP_007576353.1">
    <property type="nucleotide sequence ID" value="NZ_AGUD01000227.1"/>
</dbReference>
<reference evidence="6 7" key="1">
    <citation type="journal article" date="2013" name="Biodegradation">
        <title>Quantitative proteomic analysis of ibuprofen-degrading Patulibacter sp. strain I11.</title>
        <authorList>
            <person name="Almeida B."/>
            <person name="Kjeldal H."/>
            <person name="Lolas I."/>
            <person name="Knudsen A.D."/>
            <person name="Carvalho G."/>
            <person name="Nielsen K.L."/>
            <person name="Barreto Crespo M.T."/>
            <person name="Stensballe A."/>
            <person name="Nielsen J.L."/>
        </authorList>
    </citation>
    <scope>NUCLEOTIDE SEQUENCE [LARGE SCALE GENOMIC DNA]</scope>
    <source>
        <strain evidence="6 7">I11</strain>
    </source>
</reference>
<feature type="active site" evidence="3">
    <location>
        <position position="257"/>
    </location>
</feature>
<dbReference type="Pfam" id="PF00171">
    <property type="entry name" value="Aldedh"/>
    <property type="match status" value="1"/>
</dbReference>
<dbReference type="FunFam" id="3.40.309.10:FF:000012">
    <property type="entry name" value="Betaine aldehyde dehydrogenase"/>
    <property type="match status" value="1"/>
</dbReference>
<proteinExistence type="inferred from homology"/>
<evidence type="ECO:0000256" key="3">
    <source>
        <dbReference type="PROSITE-ProRule" id="PRU10007"/>
    </source>
</evidence>
<gene>
    <name evidence="6" type="ORF">PAI11_28510</name>
</gene>
<protein>
    <submittedName>
        <fullName evidence="6">Aldehyde dehydrogenase</fullName>
        <ecNumber evidence="6">1.2.1.3</ecNumber>
    </submittedName>
</protein>
<feature type="domain" description="Aldehyde dehydrogenase" evidence="5">
    <location>
        <begin position="22"/>
        <end position="484"/>
    </location>
</feature>
<name>H0E7P7_9ACTN</name>
<dbReference type="InterPro" id="IPR016161">
    <property type="entry name" value="Ald_DH/histidinol_DH"/>
</dbReference>
<dbReference type="SUPFAM" id="SSF53720">
    <property type="entry name" value="ALDH-like"/>
    <property type="match status" value="1"/>
</dbReference>